<dbReference type="Pfam" id="PF06028">
    <property type="entry name" value="DUF915"/>
    <property type="match status" value="1"/>
</dbReference>
<sequence>MMKKITKWGLGFLCLWLLMLAACSAQTINMKKYTASRTTTLYVHGYGGSVRSTNHMINAAVDAHAATKALVADVSKTGRITWHGRWSNKADNPIVQVAFQNSKAPVDQNTKWLTAILEQLYTKYHVRTFNGVGHSNGSVDLIDYAVTSANNRHVPKLNKLVTIAGPFDGITFVNDKPNTNYFEKDGRPKHIYTTYADLLSKRQNFPHHVKILNIYGNQEDGSNSDGDVSTVSARSLQYLLRDKTASYQEKEITGKHAQHSQLHENSTVDHAVIQFLWGK</sequence>
<dbReference type="GO" id="GO:0016787">
    <property type="term" value="F:hydrolase activity"/>
    <property type="evidence" value="ECO:0007669"/>
    <property type="project" value="UniProtKB-KW"/>
</dbReference>
<accession>A0A0R2G0E9</accession>
<protein>
    <submittedName>
        <fullName evidence="3">Putative cell surface hydrolase (Putative)</fullName>
    </submittedName>
</protein>
<evidence type="ECO:0000313" key="3">
    <source>
        <dbReference type="EMBL" id="KRN31893.1"/>
    </source>
</evidence>
<comment type="caution">
    <text evidence="3">The sequence shown here is derived from an EMBL/GenBank/DDBJ whole genome shotgun (WGS) entry which is preliminary data.</text>
</comment>
<name>A0A0R2G0E9_9LACO</name>
<dbReference type="Proteomes" id="UP000051751">
    <property type="component" value="Unassembled WGS sequence"/>
</dbReference>
<evidence type="ECO:0000313" key="5">
    <source>
        <dbReference type="Proteomes" id="UP000051751"/>
    </source>
</evidence>
<dbReference type="OrthoDB" id="503948at2"/>
<evidence type="ECO:0000256" key="1">
    <source>
        <dbReference type="SAM" id="SignalP"/>
    </source>
</evidence>
<dbReference type="Gene3D" id="3.40.50.1820">
    <property type="entry name" value="alpha/beta hydrolase"/>
    <property type="match status" value="1"/>
</dbReference>
<dbReference type="AlphaFoldDB" id="A0A0R2G0E9"/>
<feature type="signal peptide" evidence="1">
    <location>
        <begin position="1"/>
        <end position="25"/>
    </location>
</feature>
<organism evidence="3 4">
    <name type="scientific">Lactobacillus selangorensis</name>
    <dbReference type="NCBI Taxonomy" id="81857"/>
    <lineage>
        <taxon>Bacteria</taxon>
        <taxon>Bacillati</taxon>
        <taxon>Bacillota</taxon>
        <taxon>Bacilli</taxon>
        <taxon>Lactobacillales</taxon>
        <taxon>Lactobacillaceae</taxon>
        <taxon>Lactobacillus</taxon>
    </lineage>
</organism>
<dbReference type="EMBL" id="JQAZ01000003">
    <property type="protein sequence ID" value="KRN31893.1"/>
    <property type="molecule type" value="Genomic_DNA"/>
</dbReference>
<feature type="chain" id="PRO_5044546166" evidence="1">
    <location>
        <begin position="26"/>
        <end position="279"/>
    </location>
</feature>
<dbReference type="PROSITE" id="PS51257">
    <property type="entry name" value="PROKAR_LIPOPROTEIN"/>
    <property type="match status" value="1"/>
</dbReference>
<dbReference type="EMBL" id="JQAT01000003">
    <property type="protein sequence ID" value="KRN28392.1"/>
    <property type="molecule type" value="Genomic_DNA"/>
</dbReference>
<dbReference type="InterPro" id="IPR029058">
    <property type="entry name" value="AB_hydrolase_fold"/>
</dbReference>
<dbReference type="PATRIC" id="fig|81857.3.peg.1402"/>
<evidence type="ECO:0000313" key="4">
    <source>
        <dbReference type="Proteomes" id="UP000051645"/>
    </source>
</evidence>
<proteinExistence type="predicted"/>
<dbReference type="SUPFAM" id="SSF53474">
    <property type="entry name" value="alpha/beta-Hydrolases"/>
    <property type="match status" value="1"/>
</dbReference>
<evidence type="ECO:0000313" key="2">
    <source>
        <dbReference type="EMBL" id="KRN28392.1"/>
    </source>
</evidence>
<dbReference type="STRING" id="81857.IV38_GL001392"/>
<gene>
    <name evidence="2" type="ORF">IV38_GL001392</name>
    <name evidence="3" type="ORF">IV40_GL001179</name>
</gene>
<dbReference type="InterPro" id="IPR010315">
    <property type="entry name" value="DUF915_hydro-like"/>
</dbReference>
<dbReference type="Proteomes" id="UP000051645">
    <property type="component" value="Unassembled WGS sequence"/>
</dbReference>
<keyword evidence="1" id="KW-0732">Signal</keyword>
<keyword evidence="4" id="KW-1185">Reference proteome</keyword>
<reference evidence="4 5" key="1">
    <citation type="journal article" date="2015" name="Genome Announc.">
        <title>Expanding the biotechnology potential of lactobacilli through comparative genomics of 213 strains and associated genera.</title>
        <authorList>
            <person name="Sun Z."/>
            <person name="Harris H.M."/>
            <person name="McCann A."/>
            <person name="Guo C."/>
            <person name="Argimon S."/>
            <person name="Zhang W."/>
            <person name="Yang X."/>
            <person name="Jeffery I.B."/>
            <person name="Cooney J.C."/>
            <person name="Kagawa T.F."/>
            <person name="Liu W."/>
            <person name="Song Y."/>
            <person name="Salvetti E."/>
            <person name="Wrobel A."/>
            <person name="Rasinkangas P."/>
            <person name="Parkhill J."/>
            <person name="Rea M.C."/>
            <person name="O'Sullivan O."/>
            <person name="Ritari J."/>
            <person name="Douillard F.P."/>
            <person name="Paul Ross R."/>
            <person name="Yang R."/>
            <person name="Briner A.E."/>
            <person name="Felis G.E."/>
            <person name="de Vos W.M."/>
            <person name="Barrangou R."/>
            <person name="Klaenhammer T.R."/>
            <person name="Caufield P.W."/>
            <person name="Cui Y."/>
            <person name="Zhang H."/>
            <person name="O'Toole P.W."/>
        </authorList>
    </citation>
    <scope>NUCLEOTIDE SEQUENCE [LARGE SCALE GENOMIC DNA]</scope>
    <source>
        <strain evidence="2 5">ATCC BAA-66</strain>
        <strain evidence="3 4">DSM 13344</strain>
    </source>
</reference>
<keyword evidence="3" id="KW-0378">Hydrolase</keyword>